<comment type="caution">
    <text evidence="7">The sequence shown here is derived from an EMBL/GenBank/DDBJ whole genome shotgun (WGS) entry which is preliminary data.</text>
</comment>
<evidence type="ECO:0000259" key="6">
    <source>
        <dbReference type="PROSITE" id="PS51656"/>
    </source>
</evidence>
<evidence type="ECO:0000259" key="5">
    <source>
        <dbReference type="PROSITE" id="PS51379"/>
    </source>
</evidence>
<feature type="domain" description="4Fe-4S ferredoxin-type" evidence="5">
    <location>
        <begin position="37"/>
        <end position="65"/>
    </location>
</feature>
<dbReference type="EC" id="1.12.7.2" evidence="7"/>
<keyword evidence="3" id="KW-0408">Iron</keyword>
<dbReference type="SUPFAM" id="SSF53920">
    <property type="entry name" value="Fe-only hydrogenase"/>
    <property type="match status" value="1"/>
</dbReference>
<dbReference type="InterPro" id="IPR050395">
    <property type="entry name" value="4Fe4S_Ferredoxin_RnfB"/>
</dbReference>
<dbReference type="InterPro" id="IPR007202">
    <property type="entry name" value="4Fe-4S_dom"/>
</dbReference>
<dbReference type="Pfam" id="PF02906">
    <property type="entry name" value="Fe_hyd_lg_C"/>
    <property type="match status" value="1"/>
</dbReference>
<protein>
    <submittedName>
        <fullName evidence="7">Periplasmic (Fe) hydrogenase large subunit</fullName>
        <ecNumber evidence="7">1.12.7.2</ecNumber>
    </submittedName>
</protein>
<keyword evidence="1" id="KW-0004">4Fe-4S</keyword>
<evidence type="ECO:0000256" key="1">
    <source>
        <dbReference type="ARBA" id="ARBA00022485"/>
    </source>
</evidence>
<proteinExistence type="predicted"/>
<keyword evidence="2" id="KW-0479">Metal-binding</keyword>
<dbReference type="SUPFAM" id="SSF54862">
    <property type="entry name" value="4Fe-4S ferredoxins"/>
    <property type="match status" value="1"/>
</dbReference>
<feature type="domain" description="4Fe-4S" evidence="6">
    <location>
        <begin position="366"/>
        <end position="425"/>
    </location>
</feature>
<sequence>MNPEIFHSVLLDEEKCKGCTHCIRRCPTEAIRVKRGKARIDEDRCIDCGECIRTCPNHAKYGQTDSLELLKNFKYTIALPAPAFYAQFKGNLSLGKLLGGLVKLGFNEVFEVAWAAEILADEIDRYLKKTNLDIPIISSACPAVVRLVEVQFPSLIDNLLPLDSPLGLAAKIARKQAMEKGFKPEEIGVFFITPCPAKVMEVRRSSGTLERIDGAISMSSIYPRLINDIDSLPEESSCQLASWKGIGWARSGGEQESLGEGEYMAVDGIHNVISVFEKIEMGELKKVIYCEAQACVGGCIGGVFAVQNPFIAKVNVNHLIKKHSTPQPPEKHQLEEWRKEKTFQRIHPYEIRDVLKLDNDYRKAIEKYQQIEKILEKLPALDCGACGCPTCRSLAEDIVRGKAQEIDCPFLLREKLCEISKEIFDLASRVPQTMSEEGGKKKIESQ</sequence>
<dbReference type="PROSITE" id="PS00198">
    <property type="entry name" value="4FE4S_FER_1"/>
    <property type="match status" value="2"/>
</dbReference>
<dbReference type="PANTHER" id="PTHR43560:SF1">
    <property type="entry name" value="ION-TRANSLOCATING OXIDOREDUCTASE COMPLEX SUBUNIT B"/>
    <property type="match status" value="1"/>
</dbReference>
<dbReference type="PROSITE" id="PS51656">
    <property type="entry name" value="4FE4S"/>
    <property type="match status" value="1"/>
</dbReference>
<dbReference type="Pfam" id="PF04060">
    <property type="entry name" value="FeS"/>
    <property type="match status" value="1"/>
</dbReference>
<dbReference type="GO" id="GO:0051539">
    <property type="term" value="F:4 iron, 4 sulfur cluster binding"/>
    <property type="evidence" value="ECO:0007669"/>
    <property type="project" value="UniProtKB-KW"/>
</dbReference>
<dbReference type="EMBL" id="MWBQ01000035">
    <property type="protein sequence ID" value="OQA60602.1"/>
    <property type="molecule type" value="Genomic_DNA"/>
</dbReference>
<dbReference type="Gene3D" id="1.10.15.40">
    <property type="entry name" value="Electron transport complex subunit B, putative Fe-S cluster"/>
    <property type="match status" value="1"/>
</dbReference>
<dbReference type="AlphaFoldDB" id="A0A1V5T2Z3"/>
<dbReference type="InterPro" id="IPR017900">
    <property type="entry name" value="4Fe4S_Fe_S_CS"/>
</dbReference>
<dbReference type="GO" id="GO:0008901">
    <property type="term" value="F:ferredoxin hydrogenase activity"/>
    <property type="evidence" value="ECO:0007669"/>
    <property type="project" value="UniProtKB-EC"/>
</dbReference>
<feature type="domain" description="4Fe-4S ferredoxin-type" evidence="5">
    <location>
        <begin position="7"/>
        <end position="36"/>
    </location>
</feature>
<dbReference type="GO" id="GO:0046872">
    <property type="term" value="F:metal ion binding"/>
    <property type="evidence" value="ECO:0007669"/>
    <property type="project" value="UniProtKB-KW"/>
</dbReference>
<dbReference type="Gene3D" id="3.30.70.20">
    <property type="match status" value="1"/>
</dbReference>
<organism evidence="7">
    <name type="scientific">Candidatus Atribacter allofermentans</name>
    <dbReference type="NCBI Taxonomy" id="1852833"/>
    <lineage>
        <taxon>Bacteria</taxon>
        <taxon>Pseudomonadati</taxon>
        <taxon>Atribacterota</taxon>
        <taxon>Atribacteria</taxon>
        <taxon>Atribacterales</taxon>
        <taxon>Atribacteraceae</taxon>
        <taxon>Atribacter</taxon>
    </lineage>
</organism>
<dbReference type="InterPro" id="IPR017896">
    <property type="entry name" value="4Fe4S_Fe-S-bd"/>
</dbReference>
<dbReference type="Pfam" id="PF13237">
    <property type="entry name" value="Fer4_10"/>
    <property type="match status" value="1"/>
</dbReference>
<dbReference type="InterPro" id="IPR004108">
    <property type="entry name" value="Fe_hydrogenase_lsu_C"/>
</dbReference>
<dbReference type="Gene3D" id="3.40.950.10">
    <property type="entry name" value="Fe-only Hydrogenase (Larger Subunit), Chain L, domain 3"/>
    <property type="match status" value="1"/>
</dbReference>
<keyword evidence="4" id="KW-0411">Iron-sulfur</keyword>
<dbReference type="PANTHER" id="PTHR43560">
    <property type="entry name" value="ION-TRANSLOCATING OXIDOREDUCTASE COMPLEX SUBUNIT B"/>
    <property type="match status" value="1"/>
</dbReference>
<evidence type="ECO:0000313" key="7">
    <source>
        <dbReference type="EMBL" id="OQA60602.1"/>
    </source>
</evidence>
<gene>
    <name evidence="7" type="primary">hydA_2</name>
    <name evidence="7" type="ORF">BWY41_00578</name>
</gene>
<name>A0A1V5T2Z3_9BACT</name>
<evidence type="ECO:0000256" key="3">
    <source>
        <dbReference type="ARBA" id="ARBA00023004"/>
    </source>
</evidence>
<keyword evidence="7" id="KW-0560">Oxidoreductase</keyword>
<accession>A0A1V5T2Z3</accession>
<evidence type="ECO:0000256" key="2">
    <source>
        <dbReference type="ARBA" id="ARBA00022723"/>
    </source>
</evidence>
<dbReference type="PROSITE" id="PS51379">
    <property type="entry name" value="4FE4S_FER_2"/>
    <property type="match status" value="2"/>
</dbReference>
<dbReference type="InterPro" id="IPR009016">
    <property type="entry name" value="Fe_hydrogenase"/>
</dbReference>
<dbReference type="Proteomes" id="UP000485569">
    <property type="component" value="Unassembled WGS sequence"/>
</dbReference>
<reference evidence="7" key="1">
    <citation type="submission" date="2017-02" db="EMBL/GenBank/DDBJ databases">
        <title>Delving into the versatile metabolic prowess of the omnipresent phylum Bacteroidetes.</title>
        <authorList>
            <person name="Nobu M.K."/>
            <person name="Mei R."/>
            <person name="Narihiro T."/>
            <person name="Kuroda K."/>
            <person name="Liu W.-T."/>
        </authorList>
    </citation>
    <scope>NUCLEOTIDE SEQUENCE</scope>
    <source>
        <strain evidence="7">ADurb.Bin276</strain>
    </source>
</reference>
<evidence type="ECO:0000256" key="4">
    <source>
        <dbReference type="ARBA" id="ARBA00023014"/>
    </source>
</evidence>